<name>A0ABV2DK29_9HYPH</name>
<gene>
    <name evidence="1" type="ORF">ABVQ20_22750</name>
</gene>
<accession>A0ABV2DK29</accession>
<dbReference type="Proteomes" id="UP001548832">
    <property type="component" value="Unassembled WGS sequence"/>
</dbReference>
<protein>
    <submittedName>
        <fullName evidence="1">Uncharacterized protein</fullName>
    </submittedName>
</protein>
<proteinExistence type="predicted"/>
<keyword evidence="2" id="KW-1185">Reference proteome</keyword>
<evidence type="ECO:0000313" key="2">
    <source>
        <dbReference type="Proteomes" id="UP001548832"/>
    </source>
</evidence>
<evidence type="ECO:0000313" key="1">
    <source>
        <dbReference type="EMBL" id="MET2829798.1"/>
    </source>
</evidence>
<dbReference type="EMBL" id="JBEWSZ010000001">
    <property type="protein sequence ID" value="MET2829798.1"/>
    <property type="molecule type" value="Genomic_DNA"/>
</dbReference>
<comment type="caution">
    <text evidence="1">The sequence shown here is derived from an EMBL/GenBank/DDBJ whole genome shotgun (WGS) entry which is preliminary data.</text>
</comment>
<reference evidence="1 2" key="1">
    <citation type="submission" date="2024-06" db="EMBL/GenBank/DDBJ databases">
        <authorList>
            <person name="Kim D.-U."/>
        </authorList>
    </citation>
    <scope>NUCLEOTIDE SEQUENCE [LARGE SCALE GENOMIC DNA]</scope>
    <source>
        <strain evidence="1 2">KACC15460</strain>
    </source>
</reference>
<organism evidence="1 2">
    <name type="scientific">Mesorhizobium shangrilense</name>
    <dbReference type="NCBI Taxonomy" id="460060"/>
    <lineage>
        <taxon>Bacteria</taxon>
        <taxon>Pseudomonadati</taxon>
        <taxon>Pseudomonadota</taxon>
        <taxon>Alphaproteobacteria</taxon>
        <taxon>Hyphomicrobiales</taxon>
        <taxon>Phyllobacteriaceae</taxon>
        <taxon>Mesorhizobium</taxon>
    </lineage>
</organism>
<sequence>MHWFEPDGHENTGYADAMTDRRRPAAEVLAEYRKAAAAVALESEDLWDTAWGELDDELG</sequence>
<dbReference type="RefSeq" id="WP_354461715.1">
    <property type="nucleotide sequence ID" value="NZ_JBEWSZ010000001.1"/>
</dbReference>